<gene>
    <name evidence="6" type="primary">ccdc43_0</name>
    <name evidence="6" type="ORF">FJT64_008366</name>
</gene>
<feature type="compositionally biased region" description="Basic and acidic residues" evidence="4">
    <location>
        <begin position="116"/>
        <end position="159"/>
    </location>
</feature>
<dbReference type="PANTHER" id="PTHR31684">
    <property type="entry name" value="COILED-COIL DOMAIN-CONTAINING PROTEIN 43"/>
    <property type="match status" value="1"/>
</dbReference>
<organism evidence="6 7">
    <name type="scientific">Amphibalanus amphitrite</name>
    <name type="common">Striped barnacle</name>
    <name type="synonym">Balanus amphitrite</name>
    <dbReference type="NCBI Taxonomy" id="1232801"/>
    <lineage>
        <taxon>Eukaryota</taxon>
        <taxon>Metazoa</taxon>
        <taxon>Ecdysozoa</taxon>
        <taxon>Arthropoda</taxon>
        <taxon>Crustacea</taxon>
        <taxon>Multicrustacea</taxon>
        <taxon>Cirripedia</taxon>
        <taxon>Thoracica</taxon>
        <taxon>Thoracicalcarea</taxon>
        <taxon>Balanomorpha</taxon>
        <taxon>Balanoidea</taxon>
        <taxon>Balanidae</taxon>
        <taxon>Amphibalaninae</taxon>
        <taxon>Amphibalanus</taxon>
    </lineage>
</organism>
<evidence type="ECO:0000313" key="7">
    <source>
        <dbReference type="Proteomes" id="UP000440578"/>
    </source>
</evidence>
<proteinExistence type="inferred from homology"/>
<dbReference type="EMBL" id="VIIS01001715">
    <property type="protein sequence ID" value="KAF0293904.1"/>
    <property type="molecule type" value="Genomic_DNA"/>
</dbReference>
<evidence type="ECO:0000256" key="2">
    <source>
        <dbReference type="ARBA" id="ARBA00016648"/>
    </source>
</evidence>
<dbReference type="InterPro" id="IPR037666">
    <property type="entry name" value="CCDC43"/>
</dbReference>
<evidence type="ECO:0000259" key="5">
    <source>
        <dbReference type="Pfam" id="PF26091"/>
    </source>
</evidence>
<accession>A0A6A4VQR6</accession>
<keyword evidence="7" id="KW-1185">Reference proteome</keyword>
<name>A0A6A4VQR6_AMPAM</name>
<sequence>MEEFQAWLTNKLLSLESDDSVITDYINGILTGDESQPEKEEALQGILCGIMVDIEDQLSKIMEQQNLSATVTEKPKVSNADKKLKEAILQQYAEVSDHEEDEEGGGEEQLEATKNTNRDEVTREEQERRERMKAEAAAKREKDKLDREKQKQQQAERKDKEKKRTAKTEKRR</sequence>
<keyword evidence="3" id="KW-0175">Coiled coil</keyword>
<dbReference type="Pfam" id="PF26091">
    <property type="entry name" value="PWI_CCDC43"/>
    <property type="match status" value="1"/>
</dbReference>
<protein>
    <recommendedName>
        <fullName evidence="2">Coiled-coil domain-containing protein 43</fullName>
    </recommendedName>
</protein>
<evidence type="ECO:0000256" key="3">
    <source>
        <dbReference type="ARBA" id="ARBA00023054"/>
    </source>
</evidence>
<evidence type="ECO:0000256" key="4">
    <source>
        <dbReference type="SAM" id="MobiDB-lite"/>
    </source>
</evidence>
<feature type="domain" description="CCDC43 PWI-like" evidence="5">
    <location>
        <begin position="2"/>
        <end position="64"/>
    </location>
</feature>
<reference evidence="6 7" key="1">
    <citation type="submission" date="2019-07" db="EMBL/GenBank/DDBJ databases">
        <title>Draft genome assembly of a fouling barnacle, Amphibalanus amphitrite (Darwin, 1854): The first reference genome for Thecostraca.</title>
        <authorList>
            <person name="Kim W."/>
        </authorList>
    </citation>
    <scope>NUCLEOTIDE SEQUENCE [LARGE SCALE GENOMIC DNA]</scope>
    <source>
        <strain evidence="6">SNU_AA5</strain>
        <tissue evidence="6">Soma without cirri and trophi</tissue>
    </source>
</reference>
<dbReference type="PANTHER" id="PTHR31684:SF2">
    <property type="entry name" value="COILED-COIL DOMAIN-CONTAINING PROTEIN 43"/>
    <property type="match status" value="1"/>
</dbReference>
<dbReference type="Proteomes" id="UP000440578">
    <property type="component" value="Unassembled WGS sequence"/>
</dbReference>
<feature type="region of interest" description="Disordered" evidence="4">
    <location>
        <begin position="88"/>
        <end position="172"/>
    </location>
</feature>
<dbReference type="InterPro" id="IPR058771">
    <property type="entry name" value="PWI_CCDC43"/>
</dbReference>
<comment type="caution">
    <text evidence="6">The sequence shown here is derived from an EMBL/GenBank/DDBJ whole genome shotgun (WGS) entry which is preliminary data.</text>
</comment>
<evidence type="ECO:0000256" key="1">
    <source>
        <dbReference type="ARBA" id="ARBA00005305"/>
    </source>
</evidence>
<evidence type="ECO:0000313" key="6">
    <source>
        <dbReference type="EMBL" id="KAF0293904.1"/>
    </source>
</evidence>
<dbReference type="OrthoDB" id="2187466at2759"/>
<feature type="compositionally biased region" description="Acidic residues" evidence="4">
    <location>
        <begin position="97"/>
        <end position="110"/>
    </location>
</feature>
<dbReference type="AlphaFoldDB" id="A0A6A4VQR6"/>
<comment type="similarity">
    <text evidence="1">Belongs to the CCDC43 family.</text>
</comment>
<feature type="compositionally biased region" description="Basic residues" evidence="4">
    <location>
        <begin position="160"/>
        <end position="172"/>
    </location>
</feature>